<organism evidence="1 2">
    <name type="scientific">Mythimna loreyi</name>
    <dbReference type="NCBI Taxonomy" id="667449"/>
    <lineage>
        <taxon>Eukaryota</taxon>
        <taxon>Metazoa</taxon>
        <taxon>Ecdysozoa</taxon>
        <taxon>Arthropoda</taxon>
        <taxon>Hexapoda</taxon>
        <taxon>Insecta</taxon>
        <taxon>Pterygota</taxon>
        <taxon>Neoptera</taxon>
        <taxon>Endopterygota</taxon>
        <taxon>Lepidoptera</taxon>
        <taxon>Glossata</taxon>
        <taxon>Ditrysia</taxon>
        <taxon>Noctuoidea</taxon>
        <taxon>Noctuidae</taxon>
        <taxon>Noctuinae</taxon>
        <taxon>Hadenini</taxon>
        <taxon>Mythimna</taxon>
    </lineage>
</organism>
<keyword evidence="2" id="KW-1185">Reference proteome</keyword>
<proteinExistence type="predicted"/>
<accession>A0ACC2QDS6</accession>
<gene>
    <name evidence="1" type="ORF">PYW08_004956</name>
</gene>
<protein>
    <submittedName>
        <fullName evidence="1">Uncharacterized protein</fullName>
    </submittedName>
</protein>
<sequence>MKLLLLLCFMFAVSGINAFAIDILNIMKLVEKVNKYITECITEGAFEFNDDDLERIFSNVEDFEKEGMKEITHCFFDKAGILKPDGTLNKKTAKKILTLIGLEKDQADKILQKCGSITGVDEEETAYAIFDCVDEAARG</sequence>
<comment type="caution">
    <text evidence="1">The sequence shown here is derived from an EMBL/GenBank/DDBJ whole genome shotgun (WGS) entry which is preliminary data.</text>
</comment>
<name>A0ACC2QDS6_9NEOP</name>
<evidence type="ECO:0000313" key="2">
    <source>
        <dbReference type="Proteomes" id="UP001231649"/>
    </source>
</evidence>
<dbReference type="EMBL" id="CM056793">
    <property type="protein sequence ID" value="KAJ8714975.1"/>
    <property type="molecule type" value="Genomic_DNA"/>
</dbReference>
<reference evidence="1" key="1">
    <citation type="submission" date="2023-03" db="EMBL/GenBank/DDBJ databases">
        <title>Chromosome-level genomes of two armyworms, Mythimna separata and Mythimna loreyi, provide insights into the biosynthesis and reception of sex pheromones.</title>
        <authorList>
            <person name="Zhao H."/>
        </authorList>
    </citation>
    <scope>NUCLEOTIDE SEQUENCE</scope>
    <source>
        <strain evidence="1">BeijingLab</strain>
    </source>
</reference>
<evidence type="ECO:0000313" key="1">
    <source>
        <dbReference type="EMBL" id="KAJ8714975.1"/>
    </source>
</evidence>
<dbReference type="Proteomes" id="UP001231649">
    <property type="component" value="Chromosome 17"/>
</dbReference>